<comment type="caution">
    <text evidence="2">The sequence shown here is derived from an EMBL/GenBank/DDBJ whole genome shotgun (WGS) entry which is preliminary data.</text>
</comment>
<evidence type="ECO:0000256" key="1">
    <source>
        <dbReference type="SAM" id="Phobius"/>
    </source>
</evidence>
<organism evidence="2 3">
    <name type="scientific">Clydaea vesicula</name>
    <dbReference type="NCBI Taxonomy" id="447962"/>
    <lineage>
        <taxon>Eukaryota</taxon>
        <taxon>Fungi</taxon>
        <taxon>Fungi incertae sedis</taxon>
        <taxon>Chytridiomycota</taxon>
        <taxon>Chytridiomycota incertae sedis</taxon>
        <taxon>Chytridiomycetes</taxon>
        <taxon>Lobulomycetales</taxon>
        <taxon>Lobulomycetaceae</taxon>
        <taxon>Clydaea</taxon>
    </lineage>
</organism>
<evidence type="ECO:0000313" key="2">
    <source>
        <dbReference type="EMBL" id="KAJ3224398.1"/>
    </source>
</evidence>
<keyword evidence="1" id="KW-0472">Membrane</keyword>
<feature type="transmembrane region" description="Helical" evidence="1">
    <location>
        <begin position="50"/>
        <end position="74"/>
    </location>
</feature>
<protein>
    <submittedName>
        <fullName evidence="2">Uncharacterized protein</fullName>
    </submittedName>
</protein>
<dbReference type="Proteomes" id="UP001211065">
    <property type="component" value="Unassembled WGS sequence"/>
</dbReference>
<gene>
    <name evidence="2" type="ORF">HK099_008503</name>
</gene>
<dbReference type="EMBL" id="JADGJW010000094">
    <property type="protein sequence ID" value="KAJ3224398.1"/>
    <property type="molecule type" value="Genomic_DNA"/>
</dbReference>
<keyword evidence="3" id="KW-1185">Reference proteome</keyword>
<reference evidence="2" key="1">
    <citation type="submission" date="2020-05" db="EMBL/GenBank/DDBJ databases">
        <title>Phylogenomic resolution of chytrid fungi.</title>
        <authorList>
            <person name="Stajich J.E."/>
            <person name="Amses K."/>
            <person name="Simmons R."/>
            <person name="Seto K."/>
            <person name="Myers J."/>
            <person name="Bonds A."/>
            <person name="Quandt C.A."/>
            <person name="Barry K."/>
            <person name="Liu P."/>
            <person name="Grigoriev I."/>
            <person name="Longcore J.E."/>
            <person name="James T.Y."/>
        </authorList>
    </citation>
    <scope>NUCLEOTIDE SEQUENCE</scope>
    <source>
        <strain evidence="2">JEL0476</strain>
    </source>
</reference>
<dbReference type="AlphaFoldDB" id="A0AAD5Y095"/>
<evidence type="ECO:0000313" key="3">
    <source>
        <dbReference type="Proteomes" id="UP001211065"/>
    </source>
</evidence>
<proteinExistence type="predicted"/>
<keyword evidence="1" id="KW-1133">Transmembrane helix</keyword>
<name>A0AAD5Y095_9FUNG</name>
<accession>A0AAD5Y095</accession>
<sequence>MLAKIAALGDIEAQRERVIREIIRVDSVSREDAASIFKQIEDSNRKKLRYYIFPTYFGIFSSICGAGICLPMVFQKDSAVWFNEIFVTKDLPAMEDFETCFEVGAFTWNYMDPILESVLFIFICLHFARAQLKNIGIVPNTFLHFFKRRRSARLCKEYPQYDASILQDFSEGDPLIHARQK</sequence>
<keyword evidence="1" id="KW-0812">Transmembrane</keyword>